<dbReference type="InterPro" id="IPR035077">
    <property type="entry name" value="PEP_carboxykinase_GTP_C"/>
</dbReference>
<dbReference type="InterPro" id="IPR018091">
    <property type="entry name" value="PEP_carboxykin_GTP_CS"/>
</dbReference>
<feature type="binding site" evidence="11">
    <location>
        <begin position="250"/>
        <end position="255"/>
    </location>
    <ligand>
        <name>GTP</name>
        <dbReference type="ChEBI" id="CHEBI:37565"/>
    </ligand>
</feature>
<accession>A0A926EP40</accession>
<keyword evidence="8 11" id="KW-0342">GTP-binding</keyword>
<dbReference type="GO" id="GO:0042594">
    <property type="term" value="P:response to starvation"/>
    <property type="evidence" value="ECO:0007669"/>
    <property type="project" value="TreeGrafter"/>
</dbReference>
<dbReference type="GO" id="GO:0006094">
    <property type="term" value="P:gluconeogenesis"/>
    <property type="evidence" value="ECO:0007669"/>
    <property type="project" value="UniProtKB-UniRule"/>
</dbReference>
<dbReference type="EC" id="4.1.1.32" evidence="11"/>
<dbReference type="HAMAP" id="MF_00452">
    <property type="entry name" value="PEPCK_GTP"/>
    <property type="match status" value="1"/>
</dbReference>
<dbReference type="GO" id="GO:0071333">
    <property type="term" value="P:cellular response to glucose stimulus"/>
    <property type="evidence" value="ECO:0007669"/>
    <property type="project" value="TreeGrafter"/>
</dbReference>
<gene>
    <name evidence="11" type="primary">pckG</name>
    <name evidence="14" type="ORF">H8705_10020</name>
</gene>
<dbReference type="RefSeq" id="WP_262395629.1">
    <property type="nucleotide sequence ID" value="NZ_JACRTD010000007.1"/>
</dbReference>
<feature type="binding site" evidence="11">
    <location>
        <position position="249"/>
    </location>
    <ligand>
        <name>substrate</name>
    </ligand>
</feature>
<dbReference type="GO" id="GO:0030145">
    <property type="term" value="F:manganese ion binding"/>
    <property type="evidence" value="ECO:0007669"/>
    <property type="project" value="UniProtKB-UniRule"/>
</dbReference>
<comment type="subcellular location">
    <subcellularLocation>
        <location evidence="11">Cytoplasm</location>
    </subcellularLocation>
</comment>
<evidence type="ECO:0000313" key="15">
    <source>
        <dbReference type="Proteomes" id="UP000623678"/>
    </source>
</evidence>
<feature type="binding site" evidence="11">
    <location>
        <position position="69"/>
    </location>
    <ligand>
        <name>substrate</name>
    </ligand>
</feature>
<dbReference type="InterPro" id="IPR035078">
    <property type="entry name" value="PEP_carboxykinase_GTP_N"/>
</dbReference>
<dbReference type="GO" id="GO:0046327">
    <property type="term" value="P:glycerol biosynthetic process from pyruvate"/>
    <property type="evidence" value="ECO:0007669"/>
    <property type="project" value="TreeGrafter"/>
</dbReference>
<feature type="binding site" evidence="11">
    <location>
        <begin position="198"/>
        <end position="200"/>
    </location>
    <ligand>
        <name>substrate</name>
    </ligand>
</feature>
<organism evidence="14 15">
    <name type="scientific">Youxingia wuxianensis</name>
    <dbReference type="NCBI Taxonomy" id="2763678"/>
    <lineage>
        <taxon>Bacteria</taxon>
        <taxon>Bacillati</taxon>
        <taxon>Bacillota</taxon>
        <taxon>Clostridia</taxon>
        <taxon>Eubacteriales</taxon>
        <taxon>Oscillospiraceae</taxon>
        <taxon>Youxingia</taxon>
    </lineage>
</organism>
<keyword evidence="10 11" id="KW-0456">Lyase</keyword>
<evidence type="ECO:0000259" key="13">
    <source>
        <dbReference type="Pfam" id="PF17297"/>
    </source>
</evidence>
<feature type="binding site" evidence="11">
    <location>
        <position position="402"/>
    </location>
    <ligand>
        <name>GTP</name>
        <dbReference type="ChEBI" id="CHEBI:37565"/>
    </ligand>
</feature>
<evidence type="ECO:0000256" key="5">
    <source>
        <dbReference type="ARBA" id="ARBA00022723"/>
    </source>
</evidence>
<comment type="caution">
    <text evidence="14">The sequence shown here is derived from an EMBL/GenBank/DDBJ whole genome shotgun (WGS) entry which is preliminary data.</text>
</comment>
<keyword evidence="6 11" id="KW-0547">Nucleotide-binding</keyword>
<dbReference type="Gene3D" id="3.90.228.20">
    <property type="match status" value="1"/>
</dbReference>
<comment type="similarity">
    <text evidence="2 11">Belongs to the phosphoenolpyruvate carboxykinase [GTP] family.</text>
</comment>
<feature type="binding site" evidence="11">
    <location>
        <position position="278"/>
    </location>
    <ligand>
        <name>Mn(2+)</name>
        <dbReference type="ChEBI" id="CHEBI:29035"/>
    </ligand>
</feature>
<dbReference type="EMBL" id="JACRTD010000007">
    <property type="protein sequence ID" value="MBC8585920.1"/>
    <property type="molecule type" value="Genomic_DNA"/>
</dbReference>
<dbReference type="FunFam" id="3.40.449.10:FF:000005">
    <property type="entry name" value="Phosphoenolpyruvate carboxykinase [GTP]"/>
    <property type="match status" value="1"/>
</dbReference>
<evidence type="ECO:0000256" key="4">
    <source>
        <dbReference type="ARBA" id="ARBA00022432"/>
    </source>
</evidence>
<dbReference type="PIRSF" id="PIRSF001348">
    <property type="entry name" value="PEP_carboxykinase_GTP"/>
    <property type="match status" value="1"/>
</dbReference>
<dbReference type="Proteomes" id="UP000623678">
    <property type="component" value="Unassembled WGS sequence"/>
</dbReference>
<evidence type="ECO:0000256" key="10">
    <source>
        <dbReference type="ARBA" id="ARBA00023239"/>
    </source>
</evidence>
<dbReference type="Gene3D" id="3.40.449.10">
    <property type="entry name" value="Phosphoenolpyruvate Carboxykinase, domain 1"/>
    <property type="match status" value="1"/>
</dbReference>
<dbReference type="PROSITE" id="PS00505">
    <property type="entry name" value="PEPCK_GTP"/>
    <property type="match status" value="1"/>
</dbReference>
<dbReference type="NCBIfam" id="NF003253">
    <property type="entry name" value="PRK04210.1"/>
    <property type="match status" value="1"/>
</dbReference>
<dbReference type="Pfam" id="PF17297">
    <property type="entry name" value="PEPCK_N"/>
    <property type="match status" value="1"/>
</dbReference>
<evidence type="ECO:0000256" key="6">
    <source>
        <dbReference type="ARBA" id="ARBA00022741"/>
    </source>
</evidence>
<dbReference type="SUPFAM" id="SSF53795">
    <property type="entry name" value="PEP carboxykinase-like"/>
    <property type="match status" value="1"/>
</dbReference>
<dbReference type="GO" id="GO:0033993">
    <property type="term" value="P:response to lipid"/>
    <property type="evidence" value="ECO:0007669"/>
    <property type="project" value="TreeGrafter"/>
</dbReference>
<dbReference type="GO" id="GO:0019543">
    <property type="term" value="P:propionate catabolic process"/>
    <property type="evidence" value="ECO:0007669"/>
    <property type="project" value="TreeGrafter"/>
</dbReference>
<feature type="domain" description="Phosphoenolpyruvate carboxykinase GTP-utilising N-terminal" evidence="13">
    <location>
        <begin position="9"/>
        <end position="219"/>
    </location>
</feature>
<dbReference type="Gene3D" id="2.170.8.10">
    <property type="entry name" value="Phosphoenolpyruvate Carboxykinase, domain 2"/>
    <property type="match status" value="1"/>
</dbReference>
<proteinExistence type="inferred from homology"/>
<feature type="binding site" evidence="11">
    <location>
        <begin position="496"/>
        <end position="499"/>
    </location>
    <ligand>
        <name>GTP</name>
        <dbReference type="ChEBI" id="CHEBI:37565"/>
    </ligand>
</feature>
<dbReference type="GO" id="GO:0006107">
    <property type="term" value="P:oxaloacetate metabolic process"/>
    <property type="evidence" value="ECO:0007669"/>
    <property type="project" value="TreeGrafter"/>
</dbReference>
<feature type="domain" description="Phosphoenolpyruvate carboxykinase C-terminal P-loop" evidence="12">
    <location>
        <begin position="223"/>
        <end position="584"/>
    </location>
</feature>
<comment type="subunit">
    <text evidence="3 11">Monomer.</text>
</comment>
<dbReference type="CDD" id="cd00819">
    <property type="entry name" value="PEPCK_GTP"/>
    <property type="match status" value="1"/>
</dbReference>
<evidence type="ECO:0000313" key="14">
    <source>
        <dbReference type="EMBL" id="MBC8585920.1"/>
    </source>
</evidence>
<keyword evidence="9 11" id="KW-0464">Manganese</keyword>
<dbReference type="InterPro" id="IPR008210">
    <property type="entry name" value="PEP_carboxykinase_N"/>
</dbReference>
<dbReference type="AlphaFoldDB" id="A0A926EP40"/>
<comment type="catalytic activity">
    <reaction evidence="11">
        <text>oxaloacetate + GTP = phosphoenolpyruvate + GDP + CO2</text>
        <dbReference type="Rhea" id="RHEA:10388"/>
        <dbReference type="ChEBI" id="CHEBI:16452"/>
        <dbReference type="ChEBI" id="CHEBI:16526"/>
        <dbReference type="ChEBI" id="CHEBI:37565"/>
        <dbReference type="ChEBI" id="CHEBI:58189"/>
        <dbReference type="ChEBI" id="CHEBI:58702"/>
        <dbReference type="EC" id="4.1.1.32"/>
    </reaction>
</comment>
<evidence type="ECO:0000256" key="9">
    <source>
        <dbReference type="ARBA" id="ARBA00023211"/>
    </source>
</evidence>
<keyword evidence="15" id="KW-1185">Reference proteome</keyword>
<dbReference type="PANTHER" id="PTHR11561">
    <property type="entry name" value="PHOSPHOENOLPYRUVATE CARBOXYKINASE"/>
    <property type="match status" value="1"/>
</dbReference>
<dbReference type="GO" id="GO:0005525">
    <property type="term" value="F:GTP binding"/>
    <property type="evidence" value="ECO:0007669"/>
    <property type="project" value="UniProtKB-UniRule"/>
</dbReference>
<keyword evidence="7 11" id="KW-0210">Decarboxylase</keyword>
<evidence type="ECO:0000256" key="8">
    <source>
        <dbReference type="ARBA" id="ARBA00023134"/>
    </source>
</evidence>
<sequence length="588" mass="65589">MTKNKNVLEWIEEMKALVQPDKVVWIDGSEEQLKEIRNISLACGEMEALNEEKLPGCLLHRTAINDVARVENKTFICSRKKEDAGPTNNWEDPKEMYAKLRRLFDGVMKGRTMYIIPYCMGPIGSPFSKVGIEITDSTYVVLNMDIMTRVGTDALKQLGDVSNDFVRGLHSKADIDEDNRYIVHFPEDNAIWSVNSGYGGNVLLGKKCFALRIASYQAKNEGWMAEHMLILGLENPQGEIKYVCAAFPSACGKTNLAMLIPPEVFAKKGYKVWTVGDDIAWLRPGPDGRLWAINPENGFFGVAPGTNIKSNPNALASTRKNTIFTNVVHNLDDNTVWWEGLDKNPPKNAVNWKGEKWDCTDGSKGAHPNSRFTAPAINCPCISSEFNNPQGVPISAIVFGGRRAKTAPLVYQARSWEHGVFVGSTMASETTAAAAGAVGVVRRDPMAMLPFCGYHMGDYFQHWLDMGKKLGDKAPKIFNVNWFRTDDEGHFIWPGFGDNLRILNWIIDRCEGKADAVETPIGYEPKPEDINLEGLDISMDTLKGLLNVDISLWKEEVAGIKEFYGKFGDRLPNELKEQLAKLEANLDK</sequence>
<dbReference type="InterPro" id="IPR013035">
    <property type="entry name" value="PEP_carboxykinase_C"/>
</dbReference>
<evidence type="ECO:0000256" key="11">
    <source>
        <dbReference type="HAMAP-Rule" id="MF_00452"/>
    </source>
</evidence>
<comment type="function">
    <text evidence="11">Catalyzes the conversion of oxaloacetate (OAA) to phosphoenolpyruvate (PEP), the rate-limiting step in the metabolic pathway that produces glucose from lactate and other precursors derived from the citric acid cycle.</text>
</comment>
<evidence type="ECO:0000256" key="2">
    <source>
        <dbReference type="ARBA" id="ARBA00005796"/>
    </source>
</evidence>
<reference evidence="14" key="1">
    <citation type="submission" date="2020-08" db="EMBL/GenBank/DDBJ databases">
        <title>Genome public.</title>
        <authorList>
            <person name="Liu C."/>
            <person name="Sun Q."/>
        </authorList>
    </citation>
    <scope>NUCLEOTIDE SEQUENCE</scope>
    <source>
        <strain evidence="14">NSJ-64</strain>
    </source>
</reference>
<feature type="active site" evidence="11">
    <location>
        <position position="251"/>
    </location>
</feature>
<comment type="pathway">
    <text evidence="1 11">Carbohydrate biosynthesis; gluconeogenesis.</text>
</comment>
<protein>
    <recommendedName>
        <fullName evidence="11">Phosphoenolpyruvate carboxykinase [GTP]</fullName>
        <shortName evidence="11">PEP carboxykinase</shortName>
        <shortName evidence="11">PEPCK</shortName>
        <ecNumber evidence="11">4.1.1.32</ecNumber>
    </recommendedName>
    <alternativeName>
        <fullName evidence="11">GTP-dependent phosphoenolpyruvate carboxykinase</fullName>
        <shortName evidence="11">GTP-PEPCK</shortName>
    </alternativeName>
</protein>
<keyword evidence="5 11" id="KW-0479">Metal-binding</keyword>
<dbReference type="GO" id="GO:0004613">
    <property type="term" value="F:phosphoenolpyruvate carboxykinase (GTP) activity"/>
    <property type="evidence" value="ECO:0007669"/>
    <property type="project" value="UniProtKB-UniRule"/>
</dbReference>
<comment type="cofactor">
    <cofactor evidence="11">
        <name>Mn(2+)</name>
        <dbReference type="ChEBI" id="CHEBI:29035"/>
    </cofactor>
    <text evidence="11">Binds 1 Mn(2+) ion per subunit.</text>
</comment>
<feature type="binding site" evidence="11">
    <location>
        <position position="371"/>
    </location>
    <ligand>
        <name>GTP</name>
        <dbReference type="ChEBI" id="CHEBI:37565"/>
    </ligand>
</feature>
<feature type="binding site" evidence="11">
    <location>
        <position position="207"/>
    </location>
    <ligand>
        <name>Mn(2+)</name>
        <dbReference type="ChEBI" id="CHEBI:29035"/>
    </ligand>
</feature>
<keyword evidence="11" id="KW-0963">Cytoplasm</keyword>
<dbReference type="PANTHER" id="PTHR11561:SF0">
    <property type="entry name" value="PHOSPHOENOLPYRUVATE CARBOXYKINASE [GTP]-RELATED"/>
    <property type="match status" value="1"/>
</dbReference>
<evidence type="ECO:0000259" key="12">
    <source>
        <dbReference type="Pfam" id="PF00821"/>
    </source>
</evidence>
<feature type="binding site" evidence="11">
    <location>
        <begin position="369"/>
        <end position="371"/>
    </location>
    <ligand>
        <name>substrate</name>
    </ligand>
</feature>
<dbReference type="InterPro" id="IPR008209">
    <property type="entry name" value="PEP_carboxykinase_GTP"/>
</dbReference>
<evidence type="ECO:0000256" key="7">
    <source>
        <dbReference type="ARBA" id="ARBA00022793"/>
    </source>
</evidence>
<dbReference type="SUPFAM" id="SSF68923">
    <property type="entry name" value="PEP carboxykinase N-terminal domain"/>
    <property type="match status" value="1"/>
</dbReference>
<evidence type="ECO:0000256" key="3">
    <source>
        <dbReference type="ARBA" id="ARBA00011245"/>
    </source>
</evidence>
<dbReference type="GO" id="GO:0005829">
    <property type="term" value="C:cytosol"/>
    <property type="evidence" value="ECO:0007669"/>
    <property type="project" value="TreeGrafter"/>
</dbReference>
<keyword evidence="4 11" id="KW-0312">Gluconeogenesis</keyword>
<name>A0A926EP40_9FIRM</name>
<dbReference type="Pfam" id="PF00821">
    <property type="entry name" value="PEPCK_GTP"/>
    <property type="match status" value="1"/>
</dbReference>
<feature type="binding site" evidence="11">
    <location>
        <position position="227"/>
    </location>
    <ligand>
        <name>Mn(2+)</name>
        <dbReference type="ChEBI" id="CHEBI:29035"/>
    </ligand>
</feature>
<evidence type="ECO:0000256" key="1">
    <source>
        <dbReference type="ARBA" id="ARBA00004742"/>
    </source>
</evidence>